<feature type="transmembrane region" description="Helical" evidence="10">
    <location>
        <begin position="6"/>
        <end position="29"/>
    </location>
</feature>
<dbReference type="AlphaFoldDB" id="A0A6P6AII9"/>
<dbReference type="PANTHER" id="PTHR31651:SF6">
    <property type="entry name" value="PROTEIN PIN-LIKES 1-LIKE"/>
    <property type="match status" value="1"/>
</dbReference>
<evidence type="ECO:0000256" key="8">
    <source>
        <dbReference type="ARBA" id="ARBA00025100"/>
    </source>
</evidence>
<accession>A0A6P6AII9</accession>
<keyword evidence="4" id="KW-0256">Endoplasmic reticulum</keyword>
<dbReference type="InterPro" id="IPR004776">
    <property type="entry name" value="Mem_transp_PIN-like"/>
</dbReference>
<evidence type="ECO:0000256" key="3">
    <source>
        <dbReference type="ARBA" id="ARBA00022692"/>
    </source>
</evidence>
<keyword evidence="5 10" id="KW-1133">Transmembrane helix</keyword>
<sequence>MRFLDLFTVAVMPVLKVILITGVGLLLAMDRINLLGPEARHHLNNIVFYVLGPSLVASNLAETITFQSFVTLWFMPVNIFITFIIGSVLAWILIRITKTPKHLQGMVIGCCSAGNMGNLLLIVIPAVCKESNNPFGDSSLCSTHAEAYASLSMAIGAIFIWSYVYTIMRMYAQSGAENVSTISLNSPRDTSKTVSESCTEALLPSSNVCLSSEGYSEQDELPITIYRGGTKMPVLKKTIQHIKMIMGKIDLKKVFAPTAIAAIVGFIIGIVSPIRKLIIGDSAPLHGGSYPMFDIDTRGQPSERFKWIRSKPICHYRDYSSEKHTLASLGDICCKSCTSFWNGWPRFLVSVCSYASACCSTCNCCRYNNTVFSAWSG</sequence>
<evidence type="ECO:0000256" key="10">
    <source>
        <dbReference type="SAM" id="Phobius"/>
    </source>
</evidence>
<evidence type="ECO:0000256" key="1">
    <source>
        <dbReference type="ARBA" id="ARBA00004477"/>
    </source>
</evidence>
<evidence type="ECO:0000313" key="12">
    <source>
        <dbReference type="RefSeq" id="XP_022764618.1"/>
    </source>
</evidence>
<protein>
    <submittedName>
        <fullName evidence="12">Protein PIN-LIKES 3-like isoform X3</fullName>
    </submittedName>
</protein>
<comment type="function">
    <text evidence="8">Involved in cellular auxin homeostasis by regulating auxin metabolism. Regulates intracellular auxin accumulation at the endoplasmic reticulum and thus auxin availability for nuclear auxin signaling.</text>
</comment>
<dbReference type="PANTHER" id="PTHR31651">
    <property type="match status" value="1"/>
</dbReference>
<evidence type="ECO:0000256" key="9">
    <source>
        <dbReference type="ARBA" id="ARBA00025752"/>
    </source>
</evidence>
<evidence type="ECO:0000313" key="11">
    <source>
        <dbReference type="Proteomes" id="UP000515121"/>
    </source>
</evidence>
<evidence type="ECO:0000256" key="5">
    <source>
        <dbReference type="ARBA" id="ARBA00022989"/>
    </source>
</evidence>
<reference evidence="12" key="1">
    <citation type="submission" date="2025-08" db="UniProtKB">
        <authorList>
            <consortium name="RefSeq"/>
        </authorList>
    </citation>
    <scope>IDENTIFICATION</scope>
    <source>
        <tissue evidence="12">Fruit stalk</tissue>
    </source>
</reference>
<feature type="transmembrane region" description="Helical" evidence="10">
    <location>
        <begin position="106"/>
        <end position="127"/>
    </location>
</feature>
<evidence type="ECO:0000256" key="2">
    <source>
        <dbReference type="ARBA" id="ARBA00022448"/>
    </source>
</evidence>
<organism evidence="11 12">
    <name type="scientific">Durio zibethinus</name>
    <name type="common">Durian</name>
    <dbReference type="NCBI Taxonomy" id="66656"/>
    <lineage>
        <taxon>Eukaryota</taxon>
        <taxon>Viridiplantae</taxon>
        <taxon>Streptophyta</taxon>
        <taxon>Embryophyta</taxon>
        <taxon>Tracheophyta</taxon>
        <taxon>Spermatophyta</taxon>
        <taxon>Magnoliopsida</taxon>
        <taxon>eudicotyledons</taxon>
        <taxon>Gunneridae</taxon>
        <taxon>Pentapetalae</taxon>
        <taxon>rosids</taxon>
        <taxon>malvids</taxon>
        <taxon>Malvales</taxon>
        <taxon>Malvaceae</taxon>
        <taxon>Helicteroideae</taxon>
        <taxon>Durio</taxon>
    </lineage>
</organism>
<dbReference type="RefSeq" id="XP_022764618.1">
    <property type="nucleotide sequence ID" value="XM_022908883.1"/>
</dbReference>
<dbReference type="GO" id="GO:0080162">
    <property type="term" value="P:endoplasmic reticulum to cytosol auxin transport"/>
    <property type="evidence" value="ECO:0007669"/>
    <property type="project" value="InterPro"/>
</dbReference>
<evidence type="ECO:0000256" key="7">
    <source>
        <dbReference type="ARBA" id="ARBA00023294"/>
    </source>
</evidence>
<keyword evidence="6 10" id="KW-0472">Membrane</keyword>
<dbReference type="Proteomes" id="UP000515121">
    <property type="component" value="Unplaced"/>
</dbReference>
<keyword evidence="11" id="KW-1185">Reference proteome</keyword>
<dbReference type="InterPro" id="IPR045033">
    <property type="entry name" value="PILS1/3/4/5/7"/>
</dbReference>
<feature type="transmembrane region" description="Helical" evidence="10">
    <location>
        <begin position="73"/>
        <end position="94"/>
    </location>
</feature>
<comment type="similarity">
    <text evidence="9">Belongs to the auxin efflux carrier (TC 2.A.69.2) family.</text>
</comment>
<keyword evidence="2" id="KW-0813">Transport</keyword>
<evidence type="ECO:0000256" key="6">
    <source>
        <dbReference type="ARBA" id="ARBA00023136"/>
    </source>
</evidence>
<feature type="transmembrane region" description="Helical" evidence="10">
    <location>
        <begin position="254"/>
        <end position="274"/>
    </location>
</feature>
<dbReference type="Pfam" id="PF03547">
    <property type="entry name" value="Mem_trans"/>
    <property type="match status" value="1"/>
</dbReference>
<dbReference type="GO" id="GO:0009734">
    <property type="term" value="P:auxin-activated signaling pathway"/>
    <property type="evidence" value="ECO:0007669"/>
    <property type="project" value="UniProtKB-KW"/>
</dbReference>
<keyword evidence="3 10" id="KW-0812">Transmembrane</keyword>
<dbReference type="GeneID" id="111309881"/>
<comment type="subcellular location">
    <subcellularLocation>
        <location evidence="1">Endoplasmic reticulum membrane</location>
        <topology evidence="1">Multi-pass membrane protein</topology>
    </subcellularLocation>
</comment>
<dbReference type="GO" id="GO:0005789">
    <property type="term" value="C:endoplasmic reticulum membrane"/>
    <property type="evidence" value="ECO:0007669"/>
    <property type="project" value="UniProtKB-SubCell"/>
</dbReference>
<name>A0A6P6AII9_DURZI</name>
<keyword evidence="7" id="KW-0927">Auxin signaling pathway</keyword>
<proteinExistence type="inferred from homology"/>
<evidence type="ECO:0000256" key="4">
    <source>
        <dbReference type="ARBA" id="ARBA00022824"/>
    </source>
</evidence>
<feature type="transmembrane region" description="Helical" evidence="10">
    <location>
        <begin position="147"/>
        <end position="165"/>
    </location>
</feature>
<gene>
    <name evidence="12" type="primary">LOC111309881</name>
</gene>